<name>S8G5P9_FOMSC</name>
<gene>
    <name evidence="1" type="ORF">FOMPIDRAFT_1021346</name>
</gene>
<dbReference type="HOGENOM" id="CLU_2782755_0_0_1"/>
<proteinExistence type="predicted"/>
<evidence type="ECO:0000313" key="2">
    <source>
        <dbReference type="Proteomes" id="UP000015241"/>
    </source>
</evidence>
<protein>
    <submittedName>
        <fullName evidence="1">Uncharacterized protein</fullName>
    </submittedName>
</protein>
<dbReference type="EMBL" id="KE504123">
    <property type="protein sequence ID" value="EPT05540.1"/>
    <property type="molecule type" value="Genomic_DNA"/>
</dbReference>
<dbReference type="AlphaFoldDB" id="S8G5P9"/>
<sequence length="69" mass="7783">MDVKQMVSDDLASVILRALAVIRVNRSDARIPTSRRDSARGHRVRHPPTQDFSITDLFETFPVLIAPLL</sequence>
<dbReference type="InParanoid" id="S8G5P9"/>
<evidence type="ECO:0000313" key="1">
    <source>
        <dbReference type="EMBL" id="EPT05540.1"/>
    </source>
</evidence>
<keyword evidence="2" id="KW-1185">Reference proteome</keyword>
<dbReference type="Proteomes" id="UP000015241">
    <property type="component" value="Unassembled WGS sequence"/>
</dbReference>
<reference evidence="1 2" key="1">
    <citation type="journal article" date="2012" name="Science">
        <title>The Paleozoic origin of enzymatic lignin decomposition reconstructed from 31 fungal genomes.</title>
        <authorList>
            <person name="Floudas D."/>
            <person name="Binder M."/>
            <person name="Riley R."/>
            <person name="Barry K."/>
            <person name="Blanchette R.A."/>
            <person name="Henrissat B."/>
            <person name="Martinez A.T."/>
            <person name="Otillar R."/>
            <person name="Spatafora J.W."/>
            <person name="Yadav J.S."/>
            <person name="Aerts A."/>
            <person name="Benoit I."/>
            <person name="Boyd A."/>
            <person name="Carlson A."/>
            <person name="Copeland A."/>
            <person name="Coutinho P.M."/>
            <person name="de Vries R.P."/>
            <person name="Ferreira P."/>
            <person name="Findley K."/>
            <person name="Foster B."/>
            <person name="Gaskell J."/>
            <person name="Glotzer D."/>
            <person name="Gorecki P."/>
            <person name="Heitman J."/>
            <person name="Hesse C."/>
            <person name="Hori C."/>
            <person name="Igarashi K."/>
            <person name="Jurgens J.A."/>
            <person name="Kallen N."/>
            <person name="Kersten P."/>
            <person name="Kohler A."/>
            <person name="Kuees U."/>
            <person name="Kumar T.K.A."/>
            <person name="Kuo A."/>
            <person name="LaButti K."/>
            <person name="Larrondo L.F."/>
            <person name="Lindquist E."/>
            <person name="Ling A."/>
            <person name="Lombard V."/>
            <person name="Lucas S."/>
            <person name="Lundell T."/>
            <person name="Martin R."/>
            <person name="McLaughlin D.J."/>
            <person name="Morgenstern I."/>
            <person name="Morin E."/>
            <person name="Murat C."/>
            <person name="Nagy L.G."/>
            <person name="Nolan M."/>
            <person name="Ohm R.A."/>
            <person name="Patyshakuliyeva A."/>
            <person name="Rokas A."/>
            <person name="Ruiz-Duenas F.J."/>
            <person name="Sabat G."/>
            <person name="Salamov A."/>
            <person name="Samejima M."/>
            <person name="Schmutz J."/>
            <person name="Slot J.C."/>
            <person name="St John F."/>
            <person name="Stenlid J."/>
            <person name="Sun H."/>
            <person name="Sun S."/>
            <person name="Syed K."/>
            <person name="Tsang A."/>
            <person name="Wiebenga A."/>
            <person name="Young D."/>
            <person name="Pisabarro A."/>
            <person name="Eastwood D.C."/>
            <person name="Martin F."/>
            <person name="Cullen D."/>
            <person name="Grigoriev I.V."/>
            <person name="Hibbett D.S."/>
        </authorList>
    </citation>
    <scope>NUCLEOTIDE SEQUENCE</scope>
    <source>
        <strain evidence="2">FP-58527</strain>
    </source>
</reference>
<accession>S8G5P9</accession>
<organism evidence="1 2">
    <name type="scientific">Fomitopsis schrenkii</name>
    <name type="common">Brown rot fungus</name>
    <dbReference type="NCBI Taxonomy" id="2126942"/>
    <lineage>
        <taxon>Eukaryota</taxon>
        <taxon>Fungi</taxon>
        <taxon>Dikarya</taxon>
        <taxon>Basidiomycota</taxon>
        <taxon>Agaricomycotina</taxon>
        <taxon>Agaricomycetes</taxon>
        <taxon>Polyporales</taxon>
        <taxon>Fomitopsis</taxon>
    </lineage>
</organism>